<evidence type="ECO:0000313" key="2">
    <source>
        <dbReference type="EMBL" id="KAG5641880.1"/>
    </source>
</evidence>
<organism evidence="2 3">
    <name type="scientific">Asterophora parasitica</name>
    <dbReference type="NCBI Taxonomy" id="117018"/>
    <lineage>
        <taxon>Eukaryota</taxon>
        <taxon>Fungi</taxon>
        <taxon>Dikarya</taxon>
        <taxon>Basidiomycota</taxon>
        <taxon>Agaricomycotina</taxon>
        <taxon>Agaricomycetes</taxon>
        <taxon>Agaricomycetidae</taxon>
        <taxon>Agaricales</taxon>
        <taxon>Tricholomatineae</taxon>
        <taxon>Lyophyllaceae</taxon>
        <taxon>Asterophora</taxon>
    </lineage>
</organism>
<accession>A0A9P7KAG5</accession>
<evidence type="ECO:0000313" key="3">
    <source>
        <dbReference type="Proteomes" id="UP000775547"/>
    </source>
</evidence>
<protein>
    <submittedName>
        <fullName evidence="2">Uncharacterized protein</fullName>
    </submittedName>
</protein>
<dbReference type="OrthoDB" id="3263055at2759"/>
<dbReference type="Proteomes" id="UP000775547">
    <property type="component" value="Unassembled WGS sequence"/>
</dbReference>
<sequence length="66" mass="7273">MILYSNSLLATLNARKMIRGSADGVHSTSENLSLSLRDFPKNSTVSSRVSSSSANEFRSLRRKLIT</sequence>
<comment type="caution">
    <text evidence="2">The sequence shown here is derived from an EMBL/GenBank/DDBJ whole genome shotgun (WGS) entry which is preliminary data.</text>
</comment>
<feature type="compositionally biased region" description="Low complexity" evidence="1">
    <location>
        <begin position="43"/>
        <end position="53"/>
    </location>
</feature>
<gene>
    <name evidence="2" type="ORF">DXG03_004020</name>
</gene>
<name>A0A9P7KAG5_9AGAR</name>
<dbReference type="AlphaFoldDB" id="A0A9P7KAG5"/>
<proteinExistence type="predicted"/>
<reference evidence="2" key="1">
    <citation type="submission" date="2020-07" db="EMBL/GenBank/DDBJ databases">
        <authorList>
            <person name="Nieuwenhuis M."/>
            <person name="Van De Peppel L.J.J."/>
        </authorList>
    </citation>
    <scope>NUCLEOTIDE SEQUENCE</scope>
    <source>
        <strain evidence="2">AP01</strain>
        <tissue evidence="2">Mycelium</tissue>
    </source>
</reference>
<dbReference type="EMBL" id="JABCKV010000239">
    <property type="protein sequence ID" value="KAG5641880.1"/>
    <property type="molecule type" value="Genomic_DNA"/>
</dbReference>
<feature type="region of interest" description="Disordered" evidence="1">
    <location>
        <begin position="42"/>
        <end position="66"/>
    </location>
</feature>
<reference evidence="2" key="2">
    <citation type="submission" date="2021-10" db="EMBL/GenBank/DDBJ databases">
        <title>Phylogenomics reveals ancestral predisposition of the termite-cultivated fungus Termitomyces towards a domesticated lifestyle.</title>
        <authorList>
            <person name="Auxier B."/>
            <person name="Grum-Grzhimaylo A."/>
            <person name="Cardenas M.E."/>
            <person name="Lodge J.D."/>
            <person name="Laessoe T."/>
            <person name="Pedersen O."/>
            <person name="Smith M.E."/>
            <person name="Kuyper T.W."/>
            <person name="Franco-Molano E.A."/>
            <person name="Baroni T.J."/>
            <person name="Aanen D.K."/>
        </authorList>
    </citation>
    <scope>NUCLEOTIDE SEQUENCE</scope>
    <source>
        <strain evidence="2">AP01</strain>
        <tissue evidence="2">Mycelium</tissue>
    </source>
</reference>
<evidence type="ECO:0000256" key="1">
    <source>
        <dbReference type="SAM" id="MobiDB-lite"/>
    </source>
</evidence>
<keyword evidence="3" id="KW-1185">Reference proteome</keyword>